<dbReference type="AlphaFoldDB" id="A0A4R1MK04"/>
<dbReference type="EMBL" id="SMGQ01000012">
    <property type="protein sequence ID" value="TCK93138.1"/>
    <property type="molecule type" value="Genomic_DNA"/>
</dbReference>
<accession>A0A4R1MK04</accession>
<dbReference type="SUPFAM" id="SSF63829">
    <property type="entry name" value="Calcium-dependent phosphotriesterase"/>
    <property type="match status" value="1"/>
</dbReference>
<dbReference type="RefSeq" id="WP_132282051.1">
    <property type="nucleotide sequence ID" value="NZ_SMGQ01000012.1"/>
</dbReference>
<organism evidence="1 2">
    <name type="scientific">Natranaerovirga hydrolytica</name>
    <dbReference type="NCBI Taxonomy" id="680378"/>
    <lineage>
        <taxon>Bacteria</taxon>
        <taxon>Bacillati</taxon>
        <taxon>Bacillota</taxon>
        <taxon>Clostridia</taxon>
        <taxon>Lachnospirales</taxon>
        <taxon>Natranaerovirgaceae</taxon>
        <taxon>Natranaerovirga</taxon>
    </lineage>
</organism>
<keyword evidence="2" id="KW-1185">Reference proteome</keyword>
<proteinExistence type="predicted"/>
<comment type="caution">
    <text evidence="1">The sequence shown here is derived from an EMBL/GenBank/DDBJ whole genome shotgun (WGS) entry which is preliminary data.</text>
</comment>
<dbReference type="Proteomes" id="UP000294545">
    <property type="component" value="Unassembled WGS sequence"/>
</dbReference>
<reference evidence="1 2" key="1">
    <citation type="submission" date="2019-03" db="EMBL/GenBank/DDBJ databases">
        <title>Genomic Encyclopedia of Type Strains, Phase IV (KMG-IV): sequencing the most valuable type-strain genomes for metagenomic binning, comparative biology and taxonomic classification.</title>
        <authorList>
            <person name="Goeker M."/>
        </authorList>
    </citation>
    <scope>NUCLEOTIDE SEQUENCE [LARGE SCALE GENOMIC DNA]</scope>
    <source>
        <strain evidence="1 2">DSM 24176</strain>
    </source>
</reference>
<dbReference type="OrthoDB" id="6308355at2"/>
<protein>
    <submittedName>
        <fullName evidence="1">Uncharacterized protein</fullName>
    </submittedName>
</protein>
<sequence length="357" mass="41140">MKCIKGYQPLLINNKEILLYRKGAIYSYDKTTSKISKTLHHNNSFVKKLKESNRLFSRLFRTNIRTSIMVNDREMLFVKDKALYLASFTNENITKICNFREGFTNPLNICAPLDNSKLVAIFGDYGDNPKREKVNIYGVFNDYTVKKLFSFPENSIRHVHNIIRDSINNRYYVLTGDNEKDAGIYIIDHTFSNIKPILVGSQKFRAVCGFVTERGLIYATDSVTEQNYIYLLKWDNQTPEIEVISKINGSCIYATQNKQGYFFSTTVESEESKGNKFMGLLSVKRGTGILSDEVHLILVKEDLSVITFDVYQKDKLPYKLFQYGSIQFPKGQEDQESLVAYPCSVKEREGNTVMYDI</sequence>
<name>A0A4R1MK04_9FIRM</name>
<gene>
    <name evidence="1" type="ORF">EDC19_1317</name>
</gene>
<evidence type="ECO:0000313" key="1">
    <source>
        <dbReference type="EMBL" id="TCK93138.1"/>
    </source>
</evidence>
<evidence type="ECO:0000313" key="2">
    <source>
        <dbReference type="Proteomes" id="UP000294545"/>
    </source>
</evidence>